<evidence type="ECO:0000256" key="1">
    <source>
        <dbReference type="SAM" id="Phobius"/>
    </source>
</evidence>
<keyword evidence="1" id="KW-0812">Transmembrane</keyword>
<name>A0ABZ2HPE1_9RHOB</name>
<keyword evidence="1" id="KW-0472">Membrane</keyword>
<feature type="transmembrane region" description="Helical" evidence="1">
    <location>
        <begin position="12"/>
        <end position="31"/>
    </location>
</feature>
<gene>
    <name evidence="2" type="ORF">RZ517_07555</name>
</gene>
<accession>A0ABZ2HPE1</accession>
<protein>
    <recommendedName>
        <fullName evidence="4">DUF202 domain-containing protein</fullName>
    </recommendedName>
</protein>
<sequence length="117" mass="12455">MANYREISQGYAKGAITAALAINGGAAIAVLSQFKDLATLINTKTIACVLLIYSFGVVFAAVTWLLGFLSARHADRTQRGQDETYEISDKYMTLGFVAVALSLMCFIAGAIVLVANV</sequence>
<proteinExistence type="predicted"/>
<dbReference type="EMBL" id="CP146069">
    <property type="protein sequence ID" value="WWR48014.1"/>
    <property type="molecule type" value="Genomic_DNA"/>
</dbReference>
<evidence type="ECO:0008006" key="4">
    <source>
        <dbReference type="Google" id="ProtNLM"/>
    </source>
</evidence>
<reference evidence="2 3" key="1">
    <citation type="submission" date="2023-10" db="EMBL/GenBank/DDBJ databases">
        <title>Roseovarius strain S88 nov., isolated from a marine algae.</title>
        <authorList>
            <person name="Lee M.W."/>
            <person name="Lee J.K."/>
            <person name="Kim J.M."/>
            <person name="Choi D.G."/>
            <person name="Baek J.H."/>
            <person name="Bayburt H."/>
            <person name="Jung J.J."/>
            <person name="Han D.M."/>
            <person name="Jeon C.O."/>
        </authorList>
    </citation>
    <scope>NUCLEOTIDE SEQUENCE [LARGE SCALE GENOMIC DNA]</scope>
    <source>
        <strain evidence="2 3">S88</strain>
    </source>
</reference>
<feature type="transmembrane region" description="Helical" evidence="1">
    <location>
        <begin position="91"/>
        <end position="115"/>
    </location>
</feature>
<keyword evidence="1" id="KW-1133">Transmembrane helix</keyword>
<evidence type="ECO:0000313" key="2">
    <source>
        <dbReference type="EMBL" id="WWR48014.1"/>
    </source>
</evidence>
<keyword evidence="3" id="KW-1185">Reference proteome</keyword>
<dbReference type="RefSeq" id="WP_338550838.1">
    <property type="nucleotide sequence ID" value="NZ_CP146069.1"/>
</dbReference>
<dbReference type="Proteomes" id="UP001364156">
    <property type="component" value="Chromosome"/>
</dbReference>
<organism evidence="2 3">
    <name type="scientific">Roseovarius phycicola</name>
    <dbReference type="NCBI Taxonomy" id="3080976"/>
    <lineage>
        <taxon>Bacteria</taxon>
        <taxon>Pseudomonadati</taxon>
        <taxon>Pseudomonadota</taxon>
        <taxon>Alphaproteobacteria</taxon>
        <taxon>Rhodobacterales</taxon>
        <taxon>Roseobacteraceae</taxon>
        <taxon>Roseovarius</taxon>
    </lineage>
</organism>
<feature type="transmembrane region" description="Helical" evidence="1">
    <location>
        <begin position="51"/>
        <end position="71"/>
    </location>
</feature>
<evidence type="ECO:0000313" key="3">
    <source>
        <dbReference type="Proteomes" id="UP001364156"/>
    </source>
</evidence>